<dbReference type="RefSeq" id="WP_308454428.1">
    <property type="nucleotide sequence ID" value="NZ_JAJEQR010000045.1"/>
</dbReference>
<keyword evidence="3" id="KW-1185">Reference proteome</keyword>
<dbReference type="Proteomes" id="UP001198182">
    <property type="component" value="Unassembled WGS sequence"/>
</dbReference>
<organism evidence="2 3">
    <name type="scientific">Hominifimenecus microfluidus</name>
    <dbReference type="NCBI Taxonomy" id="2885348"/>
    <lineage>
        <taxon>Bacteria</taxon>
        <taxon>Bacillati</taxon>
        <taxon>Bacillota</taxon>
        <taxon>Clostridia</taxon>
        <taxon>Lachnospirales</taxon>
        <taxon>Lachnospiraceae</taxon>
        <taxon>Hominifimenecus</taxon>
    </lineage>
</organism>
<protein>
    <submittedName>
        <fullName evidence="2">Uncharacterized protein</fullName>
    </submittedName>
</protein>
<dbReference type="AlphaFoldDB" id="A0AAE3EC76"/>
<evidence type="ECO:0000256" key="1">
    <source>
        <dbReference type="SAM" id="MobiDB-lite"/>
    </source>
</evidence>
<gene>
    <name evidence="2" type="ORF">LKD81_13210</name>
</gene>
<feature type="compositionally biased region" description="Basic and acidic residues" evidence="1">
    <location>
        <begin position="1"/>
        <end position="11"/>
    </location>
</feature>
<sequence>MEVSEQKKQKVQEPVTEGQASDTEKKTDARQQASDGEVSETWAHETIQELLDFWEEQGVYIRE</sequence>
<evidence type="ECO:0000313" key="2">
    <source>
        <dbReference type="EMBL" id="MCC2231942.1"/>
    </source>
</evidence>
<accession>A0AAE3EC76</accession>
<proteinExistence type="predicted"/>
<name>A0AAE3EC76_9FIRM</name>
<comment type="caution">
    <text evidence="2">The sequence shown here is derived from an EMBL/GenBank/DDBJ whole genome shotgun (WGS) entry which is preliminary data.</text>
</comment>
<evidence type="ECO:0000313" key="3">
    <source>
        <dbReference type="Proteomes" id="UP001198182"/>
    </source>
</evidence>
<reference evidence="2" key="1">
    <citation type="submission" date="2021-10" db="EMBL/GenBank/DDBJ databases">
        <title>Anaerobic single-cell dispensing facilitates the cultivation of human gut bacteria.</title>
        <authorList>
            <person name="Afrizal A."/>
        </authorList>
    </citation>
    <scope>NUCLEOTIDE SEQUENCE</scope>
    <source>
        <strain evidence="2">CLA-AA-H215</strain>
    </source>
</reference>
<dbReference type="EMBL" id="JAJEQR010000045">
    <property type="protein sequence ID" value="MCC2231942.1"/>
    <property type="molecule type" value="Genomic_DNA"/>
</dbReference>
<feature type="region of interest" description="Disordered" evidence="1">
    <location>
        <begin position="1"/>
        <end position="41"/>
    </location>
</feature>